<sequence length="108" mass="12672">MFLRTAKIDLIYFRIIDYFLLFVIRFSALSVTARFKAILYGMAFLYLSRLRFAKRPQLCQVQATTVHQNNTSNEFLTFVRKCVRSPPFEKELAVTYDIVQLYGSIGEK</sequence>
<accession>A0A385TWS8</accession>
<gene>
    <name evidence="1" type="ORF">D5F53_30425</name>
</gene>
<dbReference type="EMBL" id="CP032412">
    <property type="protein sequence ID" value="AYB47354.1"/>
    <property type="molecule type" value="Genomic_DNA"/>
</dbReference>
<dbReference type="KEGG" id="plw:D5F53_30425"/>
<dbReference type="AlphaFoldDB" id="A0A385TWS8"/>
<evidence type="ECO:0000313" key="1">
    <source>
        <dbReference type="EMBL" id="AYB47354.1"/>
    </source>
</evidence>
<proteinExistence type="predicted"/>
<keyword evidence="2" id="KW-1185">Reference proteome</keyword>
<protein>
    <submittedName>
        <fullName evidence="1">Uncharacterized protein</fullName>
    </submittedName>
</protein>
<name>A0A385TWS8_PAELA</name>
<organism evidence="1 2">
    <name type="scientific">Paenibacillus lautus</name>
    <name type="common">Bacillus lautus</name>
    <dbReference type="NCBI Taxonomy" id="1401"/>
    <lineage>
        <taxon>Bacteria</taxon>
        <taxon>Bacillati</taxon>
        <taxon>Bacillota</taxon>
        <taxon>Bacilli</taxon>
        <taxon>Bacillales</taxon>
        <taxon>Paenibacillaceae</taxon>
        <taxon>Paenibacillus</taxon>
    </lineage>
</organism>
<evidence type="ECO:0000313" key="2">
    <source>
        <dbReference type="Proteomes" id="UP000266552"/>
    </source>
</evidence>
<reference evidence="1 2" key="1">
    <citation type="submission" date="2018-09" db="EMBL/GenBank/DDBJ databases">
        <title>Genome Sequence of Paenibacillus lautus Strain E7593-69, Azo Dye-Degrading Bacteria, Isolated from Commercial Tattoo Inks.</title>
        <authorList>
            <person name="Nho S.W."/>
            <person name="Kim S.-J."/>
            <person name="Kweon O."/>
            <person name="Cerniglia C.E."/>
        </authorList>
    </citation>
    <scope>NUCLEOTIDE SEQUENCE [LARGE SCALE GENOMIC DNA]</scope>
    <source>
        <strain evidence="1 2">E7593-69</strain>
    </source>
</reference>
<dbReference type="Proteomes" id="UP000266552">
    <property type="component" value="Chromosome"/>
</dbReference>